<dbReference type="Proteomes" id="UP000055316">
    <property type="component" value="Chromosome"/>
</dbReference>
<dbReference type="RefSeq" id="WP_042597355.1">
    <property type="nucleotide sequence ID" value="NZ_AP014864.1"/>
</dbReference>
<accession>A0A9W4A5L7</accession>
<dbReference type="EMBL" id="AP014864">
    <property type="protein sequence ID" value="BAR85792.1"/>
    <property type="molecule type" value="Genomic_DNA"/>
</dbReference>
<proteinExistence type="predicted"/>
<reference evidence="1 2" key="1">
    <citation type="submission" date="2015-05" db="EMBL/GenBank/DDBJ databases">
        <title>Whole genome sequence of Bacillus thuringiensis serovar tolworthi Pasteur Institute Standard strain.</title>
        <authorList>
            <person name="Kanda K."/>
            <person name="Nakashima K."/>
            <person name="Nagano Y."/>
        </authorList>
    </citation>
    <scope>NUCLEOTIDE SEQUENCE [LARGE SCALE GENOMIC DNA]</scope>
    <source>
        <strain evidence="1 2">Pasteur Institute Standard strain</strain>
    </source>
</reference>
<organism evidence="1 2">
    <name type="scientific">Bacillus thuringiensis subsp. tolworthi</name>
    <dbReference type="NCBI Taxonomy" id="1442"/>
    <lineage>
        <taxon>Bacteria</taxon>
        <taxon>Bacillati</taxon>
        <taxon>Bacillota</taxon>
        <taxon>Bacilli</taxon>
        <taxon>Bacillales</taxon>
        <taxon>Bacillaceae</taxon>
        <taxon>Bacillus</taxon>
        <taxon>Bacillus cereus group</taxon>
    </lineage>
</organism>
<evidence type="ECO:0000313" key="1">
    <source>
        <dbReference type="EMBL" id="BAR85792.1"/>
    </source>
</evidence>
<dbReference type="AlphaFoldDB" id="A0A9W4A5L7"/>
<sequence length="136" mass="15805">MGNQKFIPSTQLIVDGDIYNLRLSRYMRLQLEKEYSMNVQRYYSMMCVNGNVVDEYQFAAVVWALLRGGGQKVSKERACDIIEEAVNDEECGIIKLFESVLEALSAAFMNEEQFKEYKRLIEVYKSSESKEDTEKK</sequence>
<protein>
    <submittedName>
        <fullName evidence="1">Uncharacterized protein</fullName>
    </submittedName>
</protein>
<name>A0A9W4A5L7_BACTO</name>
<evidence type="ECO:0000313" key="2">
    <source>
        <dbReference type="Proteomes" id="UP000055316"/>
    </source>
</evidence>
<gene>
    <name evidence="1" type="ORF">KNN_04949</name>
</gene>